<dbReference type="GO" id="GO:0051539">
    <property type="term" value="F:4 iron, 4 sulfur cluster binding"/>
    <property type="evidence" value="ECO:0007669"/>
    <property type="project" value="UniProtKB-UniRule"/>
</dbReference>
<evidence type="ECO:0000256" key="16">
    <source>
        <dbReference type="ARBA" id="ARBA00047415"/>
    </source>
</evidence>
<protein>
    <recommendedName>
        <fullName evidence="5 17">Epoxyqueuosine reductase QueH</fullName>
        <ecNumber evidence="4 17">1.17.99.6</ecNumber>
    </recommendedName>
    <alternativeName>
        <fullName evidence="15 17">Queuosine biosynthesis protein QueH</fullName>
    </alternativeName>
</protein>
<dbReference type="EC" id="1.17.99.6" evidence="4 17"/>
<dbReference type="EMBL" id="FP929056">
    <property type="protein sequence ID" value="CBL28029.1"/>
    <property type="molecule type" value="Genomic_DNA"/>
</dbReference>
<evidence type="ECO:0000256" key="4">
    <source>
        <dbReference type="ARBA" id="ARBA00012622"/>
    </source>
</evidence>
<feature type="binding site" evidence="17">
    <location>
        <position position="100"/>
    </location>
    <ligand>
        <name>[4Fe-4S] cluster</name>
        <dbReference type="ChEBI" id="CHEBI:49883"/>
    </ligand>
</feature>
<feature type="binding site" evidence="17">
    <location>
        <position position="19"/>
    </location>
    <ligand>
        <name>[4Fe-4S] cluster</name>
        <dbReference type="ChEBI" id="CHEBI:49883"/>
    </ligand>
</feature>
<feature type="binding site" evidence="17">
    <location>
        <position position="20"/>
    </location>
    <ligand>
        <name>[4Fe-4S] cluster</name>
        <dbReference type="ChEBI" id="CHEBI:49883"/>
    </ligand>
</feature>
<sequence>MTDREEALPAGRRLLLHICCAPDATVPARDLTAEGWQVTGFFYGSNIHPREEYVRRLTTLHRLMAHEGLPLEEGPYAPEDWIVHMERSGLMEEPEGGRRCTECFLMQLASAAEAAVRLGCTHLCTSLTTSPHKDVERIARLGTACAASRGLTWEPRVWRKRNGFLRSLEISRELGLYRQNYCGCVASLQGLPVECAL</sequence>
<keyword evidence="8 17" id="KW-0479">Metal-binding</keyword>
<dbReference type="KEGG" id="sbr:SY1_06640"/>
<dbReference type="RefSeq" id="WP_015556176.1">
    <property type="nucleotide sequence ID" value="NC_021038.1"/>
</dbReference>
<dbReference type="InterPro" id="IPR003828">
    <property type="entry name" value="QueH"/>
</dbReference>
<comment type="catalytic activity">
    <reaction evidence="16 17">
        <text>epoxyqueuosine(34) in tRNA + AH2 = queuosine(34) in tRNA + A + H2O</text>
        <dbReference type="Rhea" id="RHEA:32159"/>
        <dbReference type="Rhea" id="RHEA-COMP:18571"/>
        <dbReference type="Rhea" id="RHEA-COMP:18582"/>
        <dbReference type="ChEBI" id="CHEBI:13193"/>
        <dbReference type="ChEBI" id="CHEBI:15377"/>
        <dbReference type="ChEBI" id="CHEBI:17499"/>
        <dbReference type="ChEBI" id="CHEBI:194431"/>
        <dbReference type="ChEBI" id="CHEBI:194443"/>
        <dbReference type="EC" id="1.17.99.6"/>
    </reaction>
</comment>
<reference evidence="18 19" key="2">
    <citation type="submission" date="2010-03" db="EMBL/GenBank/DDBJ databases">
        <authorList>
            <person name="Pajon A."/>
        </authorList>
    </citation>
    <scope>NUCLEOTIDE SEQUENCE [LARGE SCALE GENOMIC DNA]</scope>
    <source>
        <strain evidence="18 19">SGP1</strain>
    </source>
</reference>
<name>A0AB94IWC4_9BACT</name>
<evidence type="ECO:0000256" key="11">
    <source>
        <dbReference type="ARBA" id="ARBA00023004"/>
    </source>
</evidence>
<evidence type="ECO:0000313" key="18">
    <source>
        <dbReference type="EMBL" id="CBL28029.1"/>
    </source>
</evidence>
<evidence type="ECO:0000256" key="10">
    <source>
        <dbReference type="ARBA" id="ARBA00023002"/>
    </source>
</evidence>
<keyword evidence="10 17" id="KW-0560">Oxidoreductase</keyword>
<feature type="binding site" evidence="17">
    <location>
        <position position="103"/>
    </location>
    <ligand>
        <name>[4Fe-4S] cluster</name>
        <dbReference type="ChEBI" id="CHEBI:49883"/>
    </ligand>
</feature>
<evidence type="ECO:0000256" key="17">
    <source>
        <dbReference type="HAMAP-Rule" id="MF_02089"/>
    </source>
</evidence>
<dbReference type="GO" id="GO:0052693">
    <property type="term" value="F:epoxyqueuosine reductase activity"/>
    <property type="evidence" value="ECO:0007669"/>
    <property type="project" value="UniProtKB-UniRule"/>
</dbReference>
<evidence type="ECO:0000256" key="13">
    <source>
        <dbReference type="ARBA" id="ARBA00023157"/>
    </source>
</evidence>
<keyword evidence="14 17" id="KW-0676">Redox-active center</keyword>
<evidence type="ECO:0000313" key="19">
    <source>
        <dbReference type="Proteomes" id="UP000008957"/>
    </source>
</evidence>
<dbReference type="PANTHER" id="PTHR36701:SF1">
    <property type="entry name" value="EPOXYQUEUOSINE REDUCTASE QUEH"/>
    <property type="match status" value="1"/>
</dbReference>
<keyword evidence="19" id="KW-1185">Reference proteome</keyword>
<evidence type="ECO:0000256" key="3">
    <source>
        <dbReference type="ARBA" id="ARBA00008207"/>
    </source>
</evidence>
<dbReference type="GO" id="GO:0046872">
    <property type="term" value="F:metal ion binding"/>
    <property type="evidence" value="ECO:0007669"/>
    <property type="project" value="UniProtKB-KW"/>
</dbReference>
<accession>A0AB94IWC4</accession>
<dbReference type="AlphaFoldDB" id="A0AB94IWC4"/>
<evidence type="ECO:0000256" key="6">
    <source>
        <dbReference type="ARBA" id="ARBA00022485"/>
    </source>
</evidence>
<evidence type="ECO:0000256" key="12">
    <source>
        <dbReference type="ARBA" id="ARBA00023014"/>
    </source>
</evidence>
<keyword evidence="6 17" id="KW-0004">4Fe-4S</keyword>
<keyword evidence="7 17" id="KW-0819">tRNA processing</keyword>
<comment type="pathway">
    <text evidence="2 17">tRNA modification; tRNA-queuosine biosynthesis.</text>
</comment>
<keyword evidence="12 17" id="KW-0411">Iron-sulfur</keyword>
<keyword evidence="13 17" id="KW-1015">Disulfide bond</keyword>
<organism evidence="18 19">
    <name type="scientific">Fretibacterium fastidiosum</name>
    <dbReference type="NCBI Taxonomy" id="651822"/>
    <lineage>
        <taxon>Bacteria</taxon>
        <taxon>Thermotogati</taxon>
        <taxon>Synergistota</taxon>
        <taxon>Synergistia</taxon>
        <taxon>Synergistales</taxon>
        <taxon>Aminobacteriaceae</taxon>
        <taxon>Fretibacterium</taxon>
    </lineage>
</organism>
<reference evidence="19" key="1">
    <citation type="submission" date="2010-03" db="EMBL/GenBank/DDBJ databases">
        <title>The genome sequence of Synergistetes sp. SGP1.</title>
        <authorList>
            <consortium name="metaHIT consortium -- http://www.metahit.eu/"/>
            <person name="Pajon A."/>
            <person name="Turner K."/>
            <person name="Parkhill J."/>
            <person name="Wade W."/>
            <person name="Vartoukian S."/>
        </authorList>
    </citation>
    <scope>NUCLEOTIDE SEQUENCE [LARGE SCALE GENOMIC DNA]</scope>
    <source>
        <strain evidence="19">SGP1</strain>
    </source>
</reference>
<comment type="similarity">
    <text evidence="3 17">Belongs to the QueH family.</text>
</comment>
<keyword evidence="11 17" id="KW-0408">Iron</keyword>
<feature type="disulfide bond" description="Redox-active" evidence="17">
    <location>
        <begin position="182"/>
        <end position="184"/>
    </location>
</feature>
<proteinExistence type="inferred from homology"/>
<evidence type="ECO:0000256" key="2">
    <source>
        <dbReference type="ARBA" id="ARBA00004691"/>
    </source>
</evidence>
<dbReference type="Pfam" id="PF02677">
    <property type="entry name" value="QueH"/>
    <property type="match status" value="1"/>
</dbReference>
<keyword evidence="9 17" id="KW-0671">Queuosine biosynthesis</keyword>
<dbReference type="Proteomes" id="UP000008957">
    <property type="component" value="Chromosome"/>
</dbReference>
<evidence type="ECO:0000256" key="9">
    <source>
        <dbReference type="ARBA" id="ARBA00022785"/>
    </source>
</evidence>
<evidence type="ECO:0000256" key="8">
    <source>
        <dbReference type="ARBA" id="ARBA00022723"/>
    </source>
</evidence>
<evidence type="ECO:0000256" key="14">
    <source>
        <dbReference type="ARBA" id="ARBA00023284"/>
    </source>
</evidence>
<dbReference type="GO" id="GO:0008616">
    <property type="term" value="P:tRNA queuosine(34) biosynthetic process"/>
    <property type="evidence" value="ECO:0007669"/>
    <property type="project" value="UniProtKB-UniRule"/>
</dbReference>
<comment type="function">
    <text evidence="1 17">Catalyzes the conversion of epoxyqueuosine (oQ) to queuosine (Q), which is a hypermodified base found in the wobble positions of tRNA(Asp), tRNA(Asn), tRNA(His) and tRNA(Tyr).</text>
</comment>
<evidence type="ECO:0000256" key="15">
    <source>
        <dbReference type="ARBA" id="ARBA00031446"/>
    </source>
</evidence>
<evidence type="ECO:0000256" key="1">
    <source>
        <dbReference type="ARBA" id="ARBA00002268"/>
    </source>
</evidence>
<dbReference type="PANTHER" id="PTHR36701">
    <property type="entry name" value="EPOXYQUEUOSINE REDUCTASE QUEH"/>
    <property type="match status" value="1"/>
</dbReference>
<evidence type="ECO:0000256" key="7">
    <source>
        <dbReference type="ARBA" id="ARBA00022694"/>
    </source>
</evidence>
<gene>
    <name evidence="17" type="primary">queH</name>
    <name evidence="18" type="ORF">SY1_06640</name>
</gene>
<dbReference type="HAMAP" id="MF_02089">
    <property type="entry name" value="QueH"/>
    <property type="match status" value="1"/>
</dbReference>
<evidence type="ECO:0000256" key="5">
    <source>
        <dbReference type="ARBA" id="ARBA00016895"/>
    </source>
</evidence>